<dbReference type="CDD" id="cd16914">
    <property type="entry name" value="EcfT"/>
    <property type="match status" value="1"/>
</dbReference>
<evidence type="ECO:0000256" key="3">
    <source>
        <dbReference type="ARBA" id="ARBA00022989"/>
    </source>
</evidence>
<keyword evidence="4 5" id="KW-0472">Membrane</keyword>
<feature type="transmembrane region" description="Helical" evidence="5">
    <location>
        <begin position="12"/>
        <end position="44"/>
    </location>
</feature>
<dbReference type="RefSeq" id="WP_129440877.1">
    <property type="nucleotide sequence ID" value="NZ_CP035492.1"/>
</dbReference>
<feature type="transmembrane region" description="Helical" evidence="5">
    <location>
        <begin position="64"/>
        <end position="86"/>
    </location>
</feature>
<protein>
    <submittedName>
        <fullName evidence="6">Energy-coupling factor transporter transmembrane protein EcfT</fullName>
    </submittedName>
</protein>
<dbReference type="KEGG" id="pprt:ET464_11130"/>
<keyword evidence="2 5" id="KW-0812">Transmembrane</keyword>
<gene>
    <name evidence="6" type="ORF">ET464_11130</name>
</gene>
<comment type="subcellular location">
    <subcellularLocation>
        <location evidence="1">Membrane</location>
        <topology evidence="1">Multi-pass membrane protein</topology>
    </subcellularLocation>
</comment>
<dbReference type="GO" id="GO:0005886">
    <property type="term" value="C:plasma membrane"/>
    <property type="evidence" value="ECO:0007669"/>
    <property type="project" value="UniProtKB-ARBA"/>
</dbReference>
<dbReference type="EMBL" id="CP035492">
    <property type="protein sequence ID" value="QAY66865.1"/>
    <property type="molecule type" value="Genomic_DNA"/>
</dbReference>
<evidence type="ECO:0000313" key="6">
    <source>
        <dbReference type="EMBL" id="QAY66865.1"/>
    </source>
</evidence>
<reference evidence="6 7" key="1">
    <citation type="submission" date="2019-01" db="EMBL/GenBank/DDBJ databases">
        <title>Genome sequencing of strain FW100M-2.</title>
        <authorList>
            <person name="Heo J."/>
            <person name="Kim S.-J."/>
            <person name="Kim J.-S."/>
            <person name="Hong S.-B."/>
            <person name="Kwon S.-W."/>
        </authorList>
    </citation>
    <scope>NUCLEOTIDE SEQUENCE [LARGE SCALE GENOMIC DNA]</scope>
    <source>
        <strain evidence="6 7">FW100M-2</strain>
    </source>
</reference>
<evidence type="ECO:0000313" key="7">
    <source>
        <dbReference type="Proteomes" id="UP000293568"/>
    </source>
</evidence>
<dbReference type="OrthoDB" id="2039442at2"/>
<organism evidence="6 7">
    <name type="scientific">Paenibacillus protaetiae</name>
    <dbReference type="NCBI Taxonomy" id="2509456"/>
    <lineage>
        <taxon>Bacteria</taxon>
        <taxon>Bacillati</taxon>
        <taxon>Bacillota</taxon>
        <taxon>Bacilli</taxon>
        <taxon>Bacillales</taxon>
        <taxon>Paenibacillaceae</taxon>
        <taxon>Paenibacillus</taxon>
    </lineage>
</organism>
<sequence length="297" mass="33310">MRRDSFSSFHPAVNFVYFAAVLAFAMLFMHPVLQIISFCSAASYSILLNRRRAVRFLLLYMLPLWFATALMNPAFNHAGVTILFYLHSGNPVTLESILYGAAAGFMFVTVLIWFSCYNAVMTSDKFVYLFGRLMPALSLMLSMALRFVPRYRSQLAVISKAQRGIGRDMTQGHLLQRARNGLTMVSILTTWALENAIETADSMKSRGYGLPGRSSFSLFRFDSRDKITGLFMAVLLLVMAAGAAAGRTRIRFFPSVKTPETDGVSIILYAAYAVFCLLPVCIQLAEERKWKSIQSKM</sequence>
<feature type="transmembrane region" description="Helical" evidence="5">
    <location>
        <begin position="227"/>
        <end position="246"/>
    </location>
</feature>
<evidence type="ECO:0000256" key="2">
    <source>
        <dbReference type="ARBA" id="ARBA00022692"/>
    </source>
</evidence>
<name>A0A4P6EW94_9BACL</name>
<evidence type="ECO:0000256" key="4">
    <source>
        <dbReference type="ARBA" id="ARBA00023136"/>
    </source>
</evidence>
<feature type="transmembrane region" description="Helical" evidence="5">
    <location>
        <begin position="266"/>
        <end position="285"/>
    </location>
</feature>
<feature type="transmembrane region" description="Helical" evidence="5">
    <location>
        <begin position="98"/>
        <end position="120"/>
    </location>
</feature>
<feature type="transmembrane region" description="Helical" evidence="5">
    <location>
        <begin position="126"/>
        <end position="145"/>
    </location>
</feature>
<evidence type="ECO:0000256" key="1">
    <source>
        <dbReference type="ARBA" id="ARBA00004141"/>
    </source>
</evidence>
<dbReference type="AlphaFoldDB" id="A0A4P6EW94"/>
<evidence type="ECO:0000256" key="5">
    <source>
        <dbReference type="SAM" id="Phobius"/>
    </source>
</evidence>
<dbReference type="Proteomes" id="UP000293568">
    <property type="component" value="Chromosome"/>
</dbReference>
<keyword evidence="3 5" id="KW-1133">Transmembrane helix</keyword>
<keyword evidence="7" id="KW-1185">Reference proteome</keyword>
<proteinExistence type="predicted"/>
<dbReference type="InterPro" id="IPR003339">
    <property type="entry name" value="ABC/ECF_trnsptr_transmembrane"/>
</dbReference>
<accession>A0A4P6EW94</accession>